<feature type="domain" description="PhnB-like" evidence="1">
    <location>
        <begin position="1"/>
        <end position="120"/>
    </location>
</feature>
<organism evidence="2 3">
    <name type="scientific">Chloracidobacterium thermophilum (strain B)</name>
    <dbReference type="NCBI Taxonomy" id="981222"/>
    <lineage>
        <taxon>Bacteria</taxon>
        <taxon>Pseudomonadati</taxon>
        <taxon>Acidobacteriota</taxon>
        <taxon>Terriglobia</taxon>
        <taxon>Terriglobales</taxon>
        <taxon>Acidobacteriaceae</taxon>
        <taxon>Chloracidobacterium</taxon>
    </lineage>
</organism>
<dbReference type="STRING" id="981222.Cabther_B0502"/>
<dbReference type="PANTHER" id="PTHR33990">
    <property type="entry name" value="PROTEIN YJDN-RELATED"/>
    <property type="match status" value="1"/>
</dbReference>
<dbReference type="CDD" id="cd06588">
    <property type="entry name" value="PhnB_like"/>
    <property type="match status" value="1"/>
</dbReference>
<dbReference type="InterPro" id="IPR029068">
    <property type="entry name" value="Glyas_Bleomycin-R_OHBP_Dase"/>
</dbReference>
<dbReference type="PANTHER" id="PTHR33990:SF4">
    <property type="entry name" value="PHNB-LIKE DOMAIN-CONTAINING PROTEIN"/>
    <property type="match status" value="1"/>
</dbReference>
<dbReference type="KEGG" id="ctm:Cabther_B0502"/>
<protein>
    <submittedName>
        <fullName evidence="2">Uncharacterized protein conserved in bacteria</fullName>
    </submittedName>
</protein>
<dbReference type="HOGENOM" id="CLU_046006_17_4_0"/>
<dbReference type="Gene3D" id="3.30.720.100">
    <property type="match status" value="1"/>
</dbReference>
<name>G2LLT8_CHLTF</name>
<proteinExistence type="predicted"/>
<dbReference type="Proteomes" id="UP000006791">
    <property type="component" value="Chromosome 2"/>
</dbReference>
<dbReference type="EMBL" id="CP002515">
    <property type="protein sequence ID" value="AEP13500.1"/>
    <property type="molecule type" value="Genomic_DNA"/>
</dbReference>
<reference evidence="2 3" key="1">
    <citation type="journal article" date="2012" name="Environ. Microbiol.">
        <title>Complete genome of Candidatus Chloracidobacterium thermophilum, a chlorophyll-based photoheterotroph belonging to the phylum Acidobacteria.</title>
        <authorList>
            <person name="Garcia Costas A.M."/>
            <person name="Liu Z."/>
            <person name="Tomsho L.P."/>
            <person name="Schuster S.C."/>
            <person name="Ward D.M."/>
            <person name="Bryant D.A."/>
        </authorList>
    </citation>
    <scope>NUCLEOTIDE SEQUENCE [LARGE SCALE GENOMIC DNA]</scope>
    <source>
        <strain evidence="2 3">B</strain>
    </source>
</reference>
<sequence>MFQGGKAQAALDLYLATFPDSRMLRVERYSEGEPGPVGTIKVAVFTLCGREYMCSDSPIEHKFSFTPSFSTFVEFDSPEDLERVFAILSEGGEVLMPLDNYGFSQKFGWVNDRFGVSWQINLAS</sequence>
<gene>
    <name evidence="2" type="ordered locus">Cabther_B0502</name>
</gene>
<evidence type="ECO:0000313" key="2">
    <source>
        <dbReference type="EMBL" id="AEP13500.1"/>
    </source>
</evidence>
<evidence type="ECO:0000259" key="1">
    <source>
        <dbReference type="Pfam" id="PF06983"/>
    </source>
</evidence>
<dbReference type="InterPro" id="IPR028973">
    <property type="entry name" value="PhnB-like"/>
</dbReference>
<accession>G2LLT8</accession>
<dbReference type="InterPro" id="IPR009725">
    <property type="entry name" value="3_dmu_93_MTrfase"/>
</dbReference>
<dbReference type="Pfam" id="PF06983">
    <property type="entry name" value="3-dmu-9_3-mt"/>
    <property type="match status" value="1"/>
</dbReference>
<keyword evidence="3" id="KW-1185">Reference proteome</keyword>
<dbReference type="Gene3D" id="3.30.720.110">
    <property type="match status" value="1"/>
</dbReference>
<evidence type="ECO:0000313" key="3">
    <source>
        <dbReference type="Proteomes" id="UP000006791"/>
    </source>
</evidence>
<dbReference type="PIRSF" id="PIRSF021700">
    <property type="entry name" value="3_dmu_93_MTrfase"/>
    <property type="match status" value="1"/>
</dbReference>
<dbReference type="AlphaFoldDB" id="G2LLT8"/>
<dbReference type="SUPFAM" id="SSF54593">
    <property type="entry name" value="Glyoxalase/Bleomycin resistance protein/Dihydroxybiphenyl dioxygenase"/>
    <property type="match status" value="1"/>
</dbReference>